<keyword evidence="3" id="KW-0963">Cytoplasm</keyword>
<dbReference type="AlphaFoldDB" id="A0AAD9VCA2"/>
<protein>
    <recommendedName>
        <fullName evidence="2">guanylate cyclase</fullName>
        <ecNumber evidence="2">4.6.1.2</ecNumber>
    </recommendedName>
</protein>
<comment type="subcellular location">
    <subcellularLocation>
        <location evidence="1">Cytoplasm</location>
    </subcellularLocation>
</comment>
<dbReference type="InterPro" id="IPR011645">
    <property type="entry name" value="HNOB_dom_associated"/>
</dbReference>
<dbReference type="InterPro" id="IPR042463">
    <property type="entry name" value="HNOB_dom_associated_sf"/>
</dbReference>
<keyword evidence="4" id="KW-0547">Nucleotide-binding</keyword>
<dbReference type="InterPro" id="IPR024096">
    <property type="entry name" value="NO_sig/Golgi_transp_ligand-bd"/>
</dbReference>
<name>A0AAD9VCA2_ACRCE</name>
<evidence type="ECO:0000256" key="6">
    <source>
        <dbReference type="ARBA" id="ARBA00023239"/>
    </source>
</evidence>
<dbReference type="GO" id="GO:0070482">
    <property type="term" value="P:response to oxygen levels"/>
    <property type="evidence" value="ECO:0007669"/>
    <property type="project" value="TreeGrafter"/>
</dbReference>
<dbReference type="SUPFAM" id="SSF55073">
    <property type="entry name" value="Nucleotide cyclase"/>
    <property type="match status" value="1"/>
</dbReference>
<accession>A0AAD9VCA2</accession>
<proteinExistence type="inferred from homology"/>
<evidence type="ECO:0000256" key="1">
    <source>
        <dbReference type="ARBA" id="ARBA00004496"/>
    </source>
</evidence>
<dbReference type="GO" id="GO:0004383">
    <property type="term" value="F:guanylate cyclase activity"/>
    <property type="evidence" value="ECO:0007669"/>
    <property type="project" value="UniProtKB-EC"/>
</dbReference>
<dbReference type="Gene3D" id="6.10.250.780">
    <property type="match status" value="1"/>
</dbReference>
<evidence type="ECO:0000256" key="3">
    <source>
        <dbReference type="ARBA" id="ARBA00022490"/>
    </source>
</evidence>
<dbReference type="FunFam" id="3.30.70.1230:FF:000015">
    <property type="entry name" value="Guanylate cyclase"/>
    <property type="match status" value="1"/>
</dbReference>
<dbReference type="Gene3D" id="3.30.70.1230">
    <property type="entry name" value="Nucleotide cyclase"/>
    <property type="match status" value="1"/>
</dbReference>
<dbReference type="InterPro" id="IPR011644">
    <property type="entry name" value="Heme_NO-bd"/>
</dbReference>
<gene>
    <name evidence="10" type="ORF">P5673_005942</name>
</gene>
<dbReference type="InterPro" id="IPR018297">
    <property type="entry name" value="A/G_cyclase_CS"/>
</dbReference>
<evidence type="ECO:0000313" key="11">
    <source>
        <dbReference type="Proteomes" id="UP001249851"/>
    </source>
</evidence>
<comment type="similarity">
    <text evidence="8">Belongs to the adenylyl cyclase class-4/guanylyl cyclase family.</text>
</comment>
<dbReference type="Gene3D" id="3.30.450.260">
    <property type="entry name" value="Haem NO binding associated domain"/>
    <property type="match status" value="1"/>
</dbReference>
<dbReference type="SMART" id="SM00044">
    <property type="entry name" value="CYCc"/>
    <property type="match status" value="1"/>
</dbReference>
<dbReference type="EC" id="4.6.1.2" evidence="2"/>
<reference evidence="10" key="2">
    <citation type="journal article" date="2023" name="Science">
        <title>Genomic signatures of disease resistance in endangered staghorn corals.</title>
        <authorList>
            <person name="Vollmer S.V."/>
            <person name="Selwyn J.D."/>
            <person name="Despard B.A."/>
            <person name="Roesel C.L."/>
        </authorList>
    </citation>
    <scope>NUCLEOTIDE SEQUENCE</scope>
    <source>
        <strain evidence="10">K2</strain>
    </source>
</reference>
<keyword evidence="6 8" id="KW-0456">Lyase</keyword>
<evidence type="ECO:0000256" key="4">
    <source>
        <dbReference type="ARBA" id="ARBA00022741"/>
    </source>
</evidence>
<sequence length="773" mass="87626">MYGLLLENFRLVMLEKYGEPIWNKIVETAGLQSYTFASHKVYSDDIMGRLVQAAFQVTKQSTEEMTEEVGLHFLGFIGQYGYDRILKVLGRHMRDFLNGLDNLHEYLRFTYPKLKAPSFFCEDETEHGLKLYYRSSRKGFLYYVIGQIKAVGRFFYHIDVQVEVLEYTENKEGSKALFQLIFDNSVYMETRRRPKRHSVISLSGDVGNLKIPMDVLYEVFPFHIVFDQDMEISSTGNSLEAVLRDLPGKIISSKFSLIRPFMEFTWQNVLMHTNVVFEVQSTEAVELANTVDASLKNGETLVNDKESESTGNLCYIHLKGQMLFMKEWNSMVYLATPMYVRIDTLDMLHSLGLYINDLSMHDSSRDLVLAGTQQSAELRLALDQELLKSAKLEESMKALDMEKRRTDSLLYQMIPRSVADRLRQGEPALNTCEMFHDVSVLFSDVVGFTHICSLISPMGVVTMLNNMYTAFDQISEQHNVYKVETIGDAYMVVSGVPERSKYHAEHVADLALDMISAMPTLVDPSKSSPHLKIRIGVHTGMVVAGVVGLKMPRYCLFGDTVNTASRMESTGMAMKIHISETTFNCLQNANYRMKQRGSIEIKGKGGMKTFWLMGKKAAVGEKTVQSFLSFGGGSNPVVINTQNDDTISNSTLGRIDLHLSGQAIPEEEEEGEQDNDESLNSWPIEENEIINPEKDGPVAYYGHVPHTPLTTKDDFRFQWHKDKLQIHEAEILEETSTPTDEQQNKANRVGRIIQPETPTKTTCTTSTSLCNLM</sequence>
<dbReference type="InterPro" id="IPR029787">
    <property type="entry name" value="Nucleotide_cyclase"/>
</dbReference>
<dbReference type="EMBL" id="JARQWQ010000010">
    <property type="protein sequence ID" value="KAK2569059.1"/>
    <property type="molecule type" value="Genomic_DNA"/>
</dbReference>
<dbReference type="PROSITE" id="PS50125">
    <property type="entry name" value="GUANYLATE_CYCLASE_2"/>
    <property type="match status" value="1"/>
</dbReference>
<dbReference type="Pfam" id="PF07700">
    <property type="entry name" value="HNOB"/>
    <property type="match status" value="1"/>
</dbReference>
<dbReference type="GO" id="GO:0005525">
    <property type="term" value="F:GTP binding"/>
    <property type="evidence" value="ECO:0007669"/>
    <property type="project" value="UniProtKB-KW"/>
</dbReference>
<evidence type="ECO:0000313" key="10">
    <source>
        <dbReference type="EMBL" id="KAK2569059.1"/>
    </source>
</evidence>
<dbReference type="GO" id="GO:0020037">
    <property type="term" value="F:heme binding"/>
    <property type="evidence" value="ECO:0007669"/>
    <property type="project" value="InterPro"/>
</dbReference>
<dbReference type="InterPro" id="IPR001054">
    <property type="entry name" value="A/G_cyclase"/>
</dbReference>
<keyword evidence="5" id="KW-0342">GTP-binding</keyword>
<dbReference type="CDD" id="cd07302">
    <property type="entry name" value="CHD"/>
    <property type="match status" value="1"/>
</dbReference>
<keyword evidence="7" id="KW-0141">cGMP biosynthesis</keyword>
<dbReference type="InterPro" id="IPR038158">
    <property type="entry name" value="H-NOX_domain_sf"/>
</dbReference>
<feature type="domain" description="Guanylate cyclase" evidence="9">
    <location>
        <begin position="439"/>
        <end position="568"/>
    </location>
</feature>
<organism evidence="10 11">
    <name type="scientific">Acropora cervicornis</name>
    <name type="common">Staghorn coral</name>
    <dbReference type="NCBI Taxonomy" id="6130"/>
    <lineage>
        <taxon>Eukaryota</taxon>
        <taxon>Metazoa</taxon>
        <taxon>Cnidaria</taxon>
        <taxon>Anthozoa</taxon>
        <taxon>Hexacorallia</taxon>
        <taxon>Scleractinia</taxon>
        <taxon>Astrocoeniina</taxon>
        <taxon>Acroporidae</taxon>
        <taxon>Acropora</taxon>
    </lineage>
</organism>
<dbReference type="GO" id="GO:0008074">
    <property type="term" value="C:guanylate cyclase complex, soluble"/>
    <property type="evidence" value="ECO:0007669"/>
    <property type="project" value="TreeGrafter"/>
</dbReference>
<dbReference type="Pfam" id="PF07701">
    <property type="entry name" value="HNOBA"/>
    <property type="match status" value="1"/>
</dbReference>
<dbReference type="GO" id="GO:0038060">
    <property type="term" value="P:nitric oxide-cGMP-mediated signaling"/>
    <property type="evidence" value="ECO:0007669"/>
    <property type="project" value="TreeGrafter"/>
</dbReference>
<evidence type="ECO:0000259" key="9">
    <source>
        <dbReference type="PROSITE" id="PS50125"/>
    </source>
</evidence>
<dbReference type="PROSITE" id="PS00452">
    <property type="entry name" value="GUANYLATE_CYCLASE_1"/>
    <property type="match status" value="1"/>
</dbReference>
<evidence type="ECO:0000256" key="7">
    <source>
        <dbReference type="ARBA" id="ARBA00023293"/>
    </source>
</evidence>
<reference evidence="10" key="1">
    <citation type="journal article" date="2023" name="G3 (Bethesda)">
        <title>Whole genome assembly and annotation of the endangered Caribbean coral Acropora cervicornis.</title>
        <authorList>
            <person name="Selwyn J.D."/>
            <person name="Vollmer S.V."/>
        </authorList>
    </citation>
    <scope>NUCLEOTIDE SEQUENCE</scope>
    <source>
        <strain evidence="10">K2</strain>
    </source>
</reference>
<dbReference type="Proteomes" id="UP001249851">
    <property type="component" value="Unassembled WGS sequence"/>
</dbReference>
<evidence type="ECO:0000256" key="2">
    <source>
        <dbReference type="ARBA" id="ARBA00012202"/>
    </source>
</evidence>
<dbReference type="SUPFAM" id="SSF111126">
    <property type="entry name" value="Ligand-binding domain in the NO signalling and Golgi transport"/>
    <property type="match status" value="1"/>
</dbReference>
<dbReference type="PANTHER" id="PTHR45655:SF10">
    <property type="entry name" value="SOLUBLE GUANYLATE CYCLASE 88E"/>
    <property type="match status" value="1"/>
</dbReference>
<keyword evidence="11" id="KW-1185">Reference proteome</keyword>
<dbReference type="PANTHER" id="PTHR45655">
    <property type="entry name" value="GUANYLATE CYCLASE SOLUBLE SUBUNIT BETA-2"/>
    <property type="match status" value="1"/>
</dbReference>
<evidence type="ECO:0000256" key="8">
    <source>
        <dbReference type="RuleBase" id="RU000405"/>
    </source>
</evidence>
<dbReference type="Gene3D" id="3.90.1520.10">
    <property type="entry name" value="H-NOX domain"/>
    <property type="match status" value="1"/>
</dbReference>
<evidence type="ECO:0000256" key="5">
    <source>
        <dbReference type="ARBA" id="ARBA00023134"/>
    </source>
</evidence>
<dbReference type="Pfam" id="PF00211">
    <property type="entry name" value="Guanylate_cyc"/>
    <property type="match status" value="1"/>
</dbReference>
<comment type="caution">
    <text evidence="10">The sequence shown here is derived from an EMBL/GenBank/DDBJ whole genome shotgun (WGS) entry which is preliminary data.</text>
</comment>